<evidence type="ECO:0008006" key="4">
    <source>
        <dbReference type="Google" id="ProtNLM"/>
    </source>
</evidence>
<dbReference type="AlphaFoldDB" id="A0A0D3I6A1"/>
<keyword evidence="1" id="KW-0732">Signal</keyword>
<feature type="chain" id="PRO_5044216229" description="TNFR-Cys domain-containing protein" evidence="1">
    <location>
        <begin position="20"/>
        <end position="154"/>
    </location>
</feature>
<sequence>MSPLRALSLLAVYLPTALAECKTYCPYRTHPMEEKCGWAGCDTCVPCLPCMPHCPVATQPWEEKCDWAGCGGCTECSVSPPSPPAQCKTYCAYRTQPMEEKCEWSGCNGCGECTNVRAVRGVFDAFAGGAPSLAPSLAPTPHVVTFACRALLAV</sequence>
<name>A0A0D3I6A1_EMIH1</name>
<feature type="signal peptide" evidence="1">
    <location>
        <begin position="1"/>
        <end position="19"/>
    </location>
</feature>
<evidence type="ECO:0000256" key="1">
    <source>
        <dbReference type="SAM" id="SignalP"/>
    </source>
</evidence>
<keyword evidence="3" id="KW-1185">Reference proteome</keyword>
<dbReference type="KEGG" id="ehx:EMIHUDRAFT_218866"/>
<dbReference type="GeneID" id="17252951"/>
<evidence type="ECO:0000313" key="3">
    <source>
        <dbReference type="Proteomes" id="UP000013827"/>
    </source>
</evidence>
<proteinExistence type="predicted"/>
<protein>
    <recommendedName>
        <fullName evidence="4">TNFR-Cys domain-containing protein</fullName>
    </recommendedName>
</protein>
<dbReference type="Proteomes" id="UP000013827">
    <property type="component" value="Unassembled WGS sequence"/>
</dbReference>
<reference evidence="2" key="2">
    <citation type="submission" date="2024-10" db="UniProtKB">
        <authorList>
            <consortium name="EnsemblProtists"/>
        </authorList>
    </citation>
    <scope>IDENTIFICATION</scope>
</reference>
<reference evidence="3" key="1">
    <citation type="journal article" date="2013" name="Nature">
        <title>Pan genome of the phytoplankton Emiliania underpins its global distribution.</title>
        <authorList>
            <person name="Read B.A."/>
            <person name="Kegel J."/>
            <person name="Klute M.J."/>
            <person name="Kuo A."/>
            <person name="Lefebvre S.C."/>
            <person name="Maumus F."/>
            <person name="Mayer C."/>
            <person name="Miller J."/>
            <person name="Monier A."/>
            <person name="Salamov A."/>
            <person name="Young J."/>
            <person name="Aguilar M."/>
            <person name="Claverie J.M."/>
            <person name="Frickenhaus S."/>
            <person name="Gonzalez K."/>
            <person name="Herman E.K."/>
            <person name="Lin Y.C."/>
            <person name="Napier J."/>
            <person name="Ogata H."/>
            <person name="Sarno A.F."/>
            <person name="Shmutz J."/>
            <person name="Schroeder D."/>
            <person name="de Vargas C."/>
            <person name="Verret F."/>
            <person name="von Dassow P."/>
            <person name="Valentin K."/>
            <person name="Van de Peer Y."/>
            <person name="Wheeler G."/>
            <person name="Dacks J.B."/>
            <person name="Delwiche C.F."/>
            <person name="Dyhrman S.T."/>
            <person name="Glockner G."/>
            <person name="John U."/>
            <person name="Richards T."/>
            <person name="Worden A.Z."/>
            <person name="Zhang X."/>
            <person name="Grigoriev I.V."/>
            <person name="Allen A.E."/>
            <person name="Bidle K."/>
            <person name="Borodovsky M."/>
            <person name="Bowler C."/>
            <person name="Brownlee C."/>
            <person name="Cock J.M."/>
            <person name="Elias M."/>
            <person name="Gladyshev V.N."/>
            <person name="Groth M."/>
            <person name="Guda C."/>
            <person name="Hadaegh A."/>
            <person name="Iglesias-Rodriguez M.D."/>
            <person name="Jenkins J."/>
            <person name="Jones B.M."/>
            <person name="Lawson T."/>
            <person name="Leese F."/>
            <person name="Lindquist E."/>
            <person name="Lobanov A."/>
            <person name="Lomsadze A."/>
            <person name="Malik S.B."/>
            <person name="Marsh M.E."/>
            <person name="Mackinder L."/>
            <person name="Mock T."/>
            <person name="Mueller-Roeber B."/>
            <person name="Pagarete A."/>
            <person name="Parker M."/>
            <person name="Probert I."/>
            <person name="Quesneville H."/>
            <person name="Raines C."/>
            <person name="Rensing S.A."/>
            <person name="Riano-Pachon D.M."/>
            <person name="Richier S."/>
            <person name="Rokitta S."/>
            <person name="Shiraiwa Y."/>
            <person name="Soanes D.M."/>
            <person name="van der Giezen M."/>
            <person name="Wahlund T.M."/>
            <person name="Williams B."/>
            <person name="Wilson W."/>
            <person name="Wolfe G."/>
            <person name="Wurch L.L."/>
        </authorList>
    </citation>
    <scope>NUCLEOTIDE SEQUENCE</scope>
</reference>
<dbReference type="HOGENOM" id="CLU_1707580_0_0_1"/>
<evidence type="ECO:0000313" key="2">
    <source>
        <dbReference type="EnsemblProtists" id="EOD06786"/>
    </source>
</evidence>
<dbReference type="RefSeq" id="XP_005759215.1">
    <property type="nucleotide sequence ID" value="XM_005759158.1"/>
</dbReference>
<accession>A0A0D3I6A1</accession>
<organism evidence="2 3">
    <name type="scientific">Emiliania huxleyi (strain CCMP1516)</name>
    <dbReference type="NCBI Taxonomy" id="280463"/>
    <lineage>
        <taxon>Eukaryota</taxon>
        <taxon>Haptista</taxon>
        <taxon>Haptophyta</taxon>
        <taxon>Prymnesiophyceae</taxon>
        <taxon>Isochrysidales</taxon>
        <taxon>Noelaerhabdaceae</taxon>
        <taxon>Emiliania</taxon>
    </lineage>
</organism>
<dbReference type="PaxDb" id="2903-EOD06786"/>
<dbReference type="EnsemblProtists" id="EOD06786">
    <property type="protein sequence ID" value="EOD06786"/>
    <property type="gene ID" value="EMIHUDRAFT_218866"/>
</dbReference>